<comment type="caution">
    <text evidence="20">The sequence shown here is derived from an EMBL/GenBank/DDBJ whole genome shotgun (WGS) entry which is preliminary data.</text>
</comment>
<dbReference type="PROSITE" id="PS00078">
    <property type="entry name" value="COX2"/>
    <property type="match status" value="1"/>
</dbReference>
<dbReference type="PANTHER" id="PTHR22888:SF9">
    <property type="entry name" value="CYTOCHROME C OXIDASE SUBUNIT 2"/>
    <property type="match status" value="1"/>
</dbReference>
<keyword evidence="9 16" id="KW-1133">Transmembrane helix</keyword>
<keyword evidence="5 14" id="KW-0812">Transmembrane</keyword>
<dbReference type="Pfam" id="PF00116">
    <property type="entry name" value="COX2"/>
    <property type="match status" value="2"/>
</dbReference>
<feature type="transmembrane region" description="Helical" evidence="16">
    <location>
        <begin position="62"/>
        <end position="82"/>
    </location>
</feature>
<evidence type="ECO:0000256" key="9">
    <source>
        <dbReference type="ARBA" id="ARBA00022989"/>
    </source>
</evidence>
<keyword evidence="10 15" id="KW-0186">Copper</keyword>
<evidence type="ECO:0000256" key="4">
    <source>
        <dbReference type="ARBA" id="ARBA00022660"/>
    </source>
</evidence>
<dbReference type="EC" id="7.1.1.9" evidence="15"/>
<dbReference type="GO" id="GO:0005507">
    <property type="term" value="F:copper ion binding"/>
    <property type="evidence" value="ECO:0007669"/>
    <property type="project" value="InterPro"/>
</dbReference>
<evidence type="ECO:0000256" key="10">
    <source>
        <dbReference type="ARBA" id="ARBA00023008"/>
    </source>
</evidence>
<evidence type="ECO:0000259" key="19">
    <source>
        <dbReference type="PROSITE" id="PS50999"/>
    </source>
</evidence>
<dbReference type="Proteomes" id="UP000295399">
    <property type="component" value="Unassembled WGS sequence"/>
</dbReference>
<feature type="signal peptide" evidence="17">
    <location>
        <begin position="1"/>
        <end position="19"/>
    </location>
</feature>
<evidence type="ECO:0000256" key="11">
    <source>
        <dbReference type="ARBA" id="ARBA00023136"/>
    </source>
</evidence>
<evidence type="ECO:0000256" key="13">
    <source>
        <dbReference type="ARBA" id="ARBA00047816"/>
    </source>
</evidence>
<evidence type="ECO:0000256" key="3">
    <source>
        <dbReference type="ARBA" id="ARBA00022448"/>
    </source>
</evidence>
<keyword evidence="4 14" id="KW-0679">Respiratory chain</keyword>
<dbReference type="InterPro" id="IPR014222">
    <property type="entry name" value="Cyt_c_oxidase_su2"/>
</dbReference>
<dbReference type="PROSITE" id="PS50857">
    <property type="entry name" value="COX2_CUA"/>
    <property type="match status" value="1"/>
</dbReference>
<evidence type="ECO:0000256" key="7">
    <source>
        <dbReference type="ARBA" id="ARBA00022967"/>
    </source>
</evidence>
<dbReference type="PANTHER" id="PTHR22888">
    <property type="entry name" value="CYTOCHROME C OXIDASE, SUBUNIT II"/>
    <property type="match status" value="1"/>
</dbReference>
<comment type="catalytic activity">
    <reaction evidence="13 15">
        <text>4 Fe(II)-[cytochrome c] + O2 + 8 H(+)(in) = 4 Fe(III)-[cytochrome c] + 2 H2O + 4 H(+)(out)</text>
        <dbReference type="Rhea" id="RHEA:11436"/>
        <dbReference type="Rhea" id="RHEA-COMP:10350"/>
        <dbReference type="Rhea" id="RHEA-COMP:14399"/>
        <dbReference type="ChEBI" id="CHEBI:15377"/>
        <dbReference type="ChEBI" id="CHEBI:15378"/>
        <dbReference type="ChEBI" id="CHEBI:15379"/>
        <dbReference type="ChEBI" id="CHEBI:29033"/>
        <dbReference type="ChEBI" id="CHEBI:29034"/>
        <dbReference type="EC" id="7.1.1.9"/>
    </reaction>
</comment>
<evidence type="ECO:0000256" key="17">
    <source>
        <dbReference type="SAM" id="SignalP"/>
    </source>
</evidence>
<name>A0A4R2PIQ2_RHOSA</name>
<keyword evidence="17" id="KW-0732">Signal</keyword>
<dbReference type="CDD" id="cd13912">
    <property type="entry name" value="CcO_II_C"/>
    <property type="match status" value="1"/>
</dbReference>
<dbReference type="GO" id="GO:0005886">
    <property type="term" value="C:plasma membrane"/>
    <property type="evidence" value="ECO:0007669"/>
    <property type="project" value="UniProtKB-SubCell"/>
</dbReference>
<organism evidence="20 21">
    <name type="scientific">Rhodothalassium salexigens DSM 2132</name>
    <dbReference type="NCBI Taxonomy" id="1188247"/>
    <lineage>
        <taxon>Bacteria</taxon>
        <taxon>Pseudomonadati</taxon>
        <taxon>Pseudomonadota</taxon>
        <taxon>Alphaproteobacteria</taxon>
        <taxon>Rhodothalassiales</taxon>
        <taxon>Rhodothalassiaceae</taxon>
        <taxon>Rhodothalassium</taxon>
    </lineage>
</organism>
<keyword evidence="11 16" id="KW-0472">Membrane</keyword>
<dbReference type="PROSITE" id="PS50999">
    <property type="entry name" value="COX2_TM"/>
    <property type="match status" value="1"/>
</dbReference>
<comment type="function">
    <text evidence="12 15">Subunits I and II form the functional core of the enzyme complex. Electrons originating in cytochrome c are transferred via heme a and Cu(A) to the binuclear center formed by heme a3 and Cu(B).</text>
</comment>
<dbReference type="EMBL" id="SLXO01000004">
    <property type="protein sequence ID" value="TCP35372.1"/>
    <property type="molecule type" value="Genomic_DNA"/>
</dbReference>
<evidence type="ECO:0000256" key="12">
    <source>
        <dbReference type="ARBA" id="ARBA00024688"/>
    </source>
</evidence>
<dbReference type="Gene3D" id="1.10.287.90">
    <property type="match status" value="1"/>
</dbReference>
<evidence type="ECO:0000256" key="15">
    <source>
        <dbReference type="RuleBase" id="RU004024"/>
    </source>
</evidence>
<dbReference type="Pfam" id="PF02790">
    <property type="entry name" value="COX2_TM"/>
    <property type="match status" value="1"/>
</dbReference>
<evidence type="ECO:0000256" key="5">
    <source>
        <dbReference type="ARBA" id="ARBA00022692"/>
    </source>
</evidence>
<dbReference type="InterPro" id="IPR001505">
    <property type="entry name" value="Copper_CuA"/>
</dbReference>
<dbReference type="InterPro" id="IPR002429">
    <property type="entry name" value="CcO_II-like_C"/>
</dbReference>
<keyword evidence="8 14" id="KW-0249">Electron transport</keyword>
<feature type="domain" description="Cytochrome oxidase subunit II copper A binding" evidence="18">
    <location>
        <begin position="132"/>
        <end position="299"/>
    </location>
</feature>
<evidence type="ECO:0000259" key="18">
    <source>
        <dbReference type="PROSITE" id="PS50857"/>
    </source>
</evidence>
<evidence type="ECO:0000256" key="8">
    <source>
        <dbReference type="ARBA" id="ARBA00022982"/>
    </source>
</evidence>
<feature type="chain" id="PRO_5020346313" description="Cytochrome c oxidase subunit 2" evidence="17">
    <location>
        <begin position="20"/>
        <end position="327"/>
    </location>
</feature>
<proteinExistence type="inferred from homology"/>
<gene>
    <name evidence="20" type="ORF">EV659_104224</name>
</gene>
<keyword evidence="3 14" id="KW-0813">Transport</keyword>
<dbReference type="AlphaFoldDB" id="A0A4R2PIQ2"/>
<evidence type="ECO:0000313" key="20">
    <source>
        <dbReference type="EMBL" id="TCP35372.1"/>
    </source>
</evidence>
<dbReference type="SUPFAM" id="SSF49503">
    <property type="entry name" value="Cupredoxins"/>
    <property type="match status" value="1"/>
</dbReference>
<dbReference type="GO" id="GO:0042773">
    <property type="term" value="P:ATP synthesis coupled electron transport"/>
    <property type="evidence" value="ECO:0007669"/>
    <property type="project" value="TreeGrafter"/>
</dbReference>
<keyword evidence="21" id="KW-1185">Reference proteome</keyword>
<evidence type="ECO:0000256" key="16">
    <source>
        <dbReference type="SAM" id="Phobius"/>
    </source>
</evidence>
<dbReference type="InterPro" id="IPR036257">
    <property type="entry name" value="Cyt_c_oxidase_su2_TM_sf"/>
</dbReference>
<evidence type="ECO:0000256" key="14">
    <source>
        <dbReference type="RuleBase" id="RU000456"/>
    </source>
</evidence>
<comment type="subcellular location">
    <subcellularLocation>
        <location evidence="14">Cell membrane</location>
        <topology evidence="14">Multi-pass membrane protein</topology>
    </subcellularLocation>
    <subcellularLocation>
        <location evidence="1">Membrane</location>
        <topology evidence="1">Multi-pass membrane protein</topology>
    </subcellularLocation>
</comment>
<dbReference type="InterPro" id="IPR011759">
    <property type="entry name" value="Cyt_c_oxidase_su2_TM_dom"/>
</dbReference>
<dbReference type="InterPro" id="IPR045187">
    <property type="entry name" value="CcO_II"/>
</dbReference>
<dbReference type="PRINTS" id="PR01166">
    <property type="entry name" value="CYCOXIDASEII"/>
</dbReference>
<reference evidence="20 21" key="1">
    <citation type="submission" date="2019-03" db="EMBL/GenBank/DDBJ databases">
        <title>Genomic Encyclopedia of Type Strains, Phase IV (KMG-IV): sequencing the most valuable type-strain genomes for metagenomic binning, comparative biology and taxonomic classification.</title>
        <authorList>
            <person name="Goeker M."/>
        </authorList>
    </citation>
    <scope>NUCLEOTIDE SEQUENCE [LARGE SCALE GENOMIC DNA]</scope>
    <source>
        <strain evidence="20 21">DSM 2132</strain>
    </source>
</reference>
<dbReference type="GO" id="GO:0016491">
    <property type="term" value="F:oxidoreductase activity"/>
    <property type="evidence" value="ECO:0007669"/>
    <property type="project" value="InterPro"/>
</dbReference>
<feature type="transmembrane region" description="Helical" evidence="16">
    <location>
        <begin position="103"/>
        <end position="126"/>
    </location>
</feature>
<dbReference type="InParanoid" id="A0A4R2PIQ2"/>
<dbReference type="InterPro" id="IPR008972">
    <property type="entry name" value="Cupredoxin"/>
</dbReference>
<dbReference type="SUPFAM" id="SSF81464">
    <property type="entry name" value="Cytochrome c oxidase subunit II-like, transmembrane region"/>
    <property type="match status" value="1"/>
</dbReference>
<protein>
    <recommendedName>
        <fullName evidence="15">Cytochrome c oxidase subunit 2</fullName>
        <ecNumber evidence="15">7.1.1.9</ecNumber>
    </recommendedName>
</protein>
<dbReference type="InterPro" id="IPR034210">
    <property type="entry name" value="CcO_II_C"/>
</dbReference>
<dbReference type="NCBIfam" id="TIGR02866">
    <property type="entry name" value="CoxB"/>
    <property type="match status" value="1"/>
</dbReference>
<evidence type="ECO:0000256" key="2">
    <source>
        <dbReference type="ARBA" id="ARBA00007866"/>
    </source>
</evidence>
<evidence type="ECO:0000313" key="21">
    <source>
        <dbReference type="Proteomes" id="UP000295399"/>
    </source>
</evidence>
<sequence>MGFTALSRTIVTAAGLAMAAGVPAAAQAAADAPVGRAVDGQLGLQPAASPVMEKLTGFHDSLLVIITLITLLVFVLLGICIVRFRKSANPTPAKTSHNTWLEVAWTAIPVAILVFIMFPSFNLLYFQDQTPKAELVIKATGYQWYWGYEYPEQDNGADGVTIEEPFGFDAFMIDDDLFGANADSAARADAVADLQTFLNTDQTPEIHRLLDTNTRIVVPVDTTVKFLVTSADVLHSFTVPSFGFKIDAIPGRFNETWFRANRVGTYYGQCSELCGIKHAFMPIAVEVVSKQQFAAWKERTTREYALRDADTRFALVSTGPGSAPGNE</sequence>
<accession>A0A4R2PIQ2</accession>
<dbReference type="RefSeq" id="WP_132708266.1">
    <property type="nucleotide sequence ID" value="NZ_JACIGF010000004.1"/>
</dbReference>
<comment type="similarity">
    <text evidence="2 14">Belongs to the cytochrome c oxidase subunit 2 family.</text>
</comment>
<dbReference type="Gene3D" id="2.60.40.420">
    <property type="entry name" value="Cupredoxins - blue copper proteins"/>
    <property type="match status" value="1"/>
</dbReference>
<feature type="domain" description="Cytochrome oxidase subunit II transmembrane region profile" evidence="19">
    <location>
        <begin position="36"/>
        <end position="131"/>
    </location>
</feature>
<evidence type="ECO:0000256" key="6">
    <source>
        <dbReference type="ARBA" id="ARBA00022723"/>
    </source>
</evidence>
<dbReference type="FunCoup" id="A0A4R2PIQ2">
    <property type="interactions" value="212"/>
</dbReference>
<comment type="cofactor">
    <cofactor evidence="15">
        <name>Cu cation</name>
        <dbReference type="ChEBI" id="CHEBI:23378"/>
    </cofactor>
    <text evidence="15">Binds a copper A center.</text>
</comment>
<dbReference type="GO" id="GO:0004129">
    <property type="term" value="F:cytochrome-c oxidase activity"/>
    <property type="evidence" value="ECO:0007669"/>
    <property type="project" value="UniProtKB-EC"/>
</dbReference>
<keyword evidence="6 15" id="KW-0479">Metal-binding</keyword>
<dbReference type="OrthoDB" id="9781261at2"/>
<keyword evidence="7" id="KW-1278">Translocase</keyword>
<evidence type="ECO:0000256" key="1">
    <source>
        <dbReference type="ARBA" id="ARBA00004141"/>
    </source>
</evidence>